<dbReference type="InterPro" id="IPR042099">
    <property type="entry name" value="ANL_N_sf"/>
</dbReference>
<dbReference type="EMBL" id="MSFO01000003">
    <property type="protein sequence ID" value="PLB49961.1"/>
    <property type="molecule type" value="Genomic_DNA"/>
</dbReference>
<gene>
    <name evidence="4" type="ORF">P170DRAFT_355747</name>
</gene>
<dbReference type="InterPro" id="IPR045851">
    <property type="entry name" value="AMP-bd_C_sf"/>
</dbReference>
<comment type="caution">
    <text evidence="4">The sequence shown here is derived from an EMBL/GenBank/DDBJ whole genome shotgun (WGS) entry which is preliminary data.</text>
</comment>
<dbReference type="InterPro" id="IPR000873">
    <property type="entry name" value="AMP-dep_synth/lig_dom"/>
</dbReference>
<dbReference type="OrthoDB" id="6614653at2759"/>
<proteinExistence type="inferred from homology"/>
<dbReference type="SUPFAM" id="SSF56801">
    <property type="entry name" value="Acetyl-CoA synthetase-like"/>
    <property type="match status" value="1"/>
</dbReference>
<protein>
    <submittedName>
        <fullName evidence="4">Acetyl-CoA synthetase-like protein</fullName>
    </submittedName>
</protein>
<dbReference type="GeneID" id="36551807"/>
<feature type="domain" description="AMP-dependent synthetase/ligase" evidence="3">
    <location>
        <begin position="65"/>
        <end position="388"/>
    </location>
</feature>
<evidence type="ECO:0000313" key="4">
    <source>
        <dbReference type="EMBL" id="PLB49961.1"/>
    </source>
</evidence>
<evidence type="ECO:0000256" key="1">
    <source>
        <dbReference type="ARBA" id="ARBA00006432"/>
    </source>
</evidence>
<dbReference type="Gene3D" id="3.30.300.30">
    <property type="match status" value="1"/>
</dbReference>
<accession>A0A2I2GAQ6</accession>
<dbReference type="GO" id="GO:0031956">
    <property type="term" value="F:medium-chain fatty acid-CoA ligase activity"/>
    <property type="evidence" value="ECO:0007669"/>
    <property type="project" value="TreeGrafter"/>
</dbReference>
<evidence type="ECO:0000313" key="5">
    <source>
        <dbReference type="Proteomes" id="UP000234275"/>
    </source>
</evidence>
<name>A0A2I2GAQ6_9EURO</name>
<dbReference type="Pfam" id="PF00501">
    <property type="entry name" value="AMP-binding"/>
    <property type="match status" value="1"/>
</dbReference>
<dbReference type="AlphaFoldDB" id="A0A2I2GAQ6"/>
<evidence type="ECO:0000259" key="3">
    <source>
        <dbReference type="Pfam" id="PF00501"/>
    </source>
</evidence>
<dbReference type="STRING" id="1392250.A0A2I2GAQ6"/>
<evidence type="ECO:0000256" key="2">
    <source>
        <dbReference type="SAM" id="Phobius"/>
    </source>
</evidence>
<dbReference type="GO" id="GO:0006631">
    <property type="term" value="P:fatty acid metabolic process"/>
    <property type="evidence" value="ECO:0007669"/>
    <property type="project" value="TreeGrafter"/>
</dbReference>
<feature type="transmembrane region" description="Helical" evidence="2">
    <location>
        <begin position="86"/>
        <end position="107"/>
    </location>
</feature>
<dbReference type="PROSITE" id="PS00455">
    <property type="entry name" value="AMP_BINDING"/>
    <property type="match status" value="1"/>
</dbReference>
<dbReference type="VEuPathDB" id="FungiDB:P170DRAFT_355747"/>
<keyword evidence="2" id="KW-1133">Transmembrane helix</keyword>
<dbReference type="CDD" id="cd04433">
    <property type="entry name" value="AFD_class_I"/>
    <property type="match status" value="1"/>
</dbReference>
<dbReference type="Gene3D" id="3.40.50.12780">
    <property type="entry name" value="N-terminal domain of ligase-like"/>
    <property type="match status" value="1"/>
</dbReference>
<keyword evidence="5" id="KW-1185">Reference proteome</keyword>
<comment type="similarity">
    <text evidence="1">Belongs to the ATP-dependent AMP-binding enzyme family.</text>
</comment>
<keyword evidence="2" id="KW-0812">Transmembrane</keyword>
<keyword evidence="2" id="KW-0472">Membrane</keyword>
<dbReference type="PANTHER" id="PTHR43201">
    <property type="entry name" value="ACYL-COA SYNTHETASE"/>
    <property type="match status" value="1"/>
</dbReference>
<dbReference type="RefSeq" id="XP_024705263.1">
    <property type="nucleotide sequence ID" value="XM_024844107.1"/>
</dbReference>
<dbReference type="InterPro" id="IPR020845">
    <property type="entry name" value="AMP-binding_CS"/>
</dbReference>
<reference evidence="4 5" key="1">
    <citation type="submission" date="2016-12" db="EMBL/GenBank/DDBJ databases">
        <title>The genomes of Aspergillus section Nigri reveals drivers in fungal speciation.</title>
        <authorList>
            <consortium name="DOE Joint Genome Institute"/>
            <person name="Vesth T.C."/>
            <person name="Nybo J."/>
            <person name="Theobald S."/>
            <person name="Brandl J."/>
            <person name="Frisvad J.C."/>
            <person name="Nielsen K.F."/>
            <person name="Lyhne E.K."/>
            <person name="Kogle M.E."/>
            <person name="Kuo A."/>
            <person name="Riley R."/>
            <person name="Clum A."/>
            <person name="Nolan M."/>
            <person name="Lipzen A."/>
            <person name="Salamov A."/>
            <person name="Henrissat B."/>
            <person name="Wiebenga A."/>
            <person name="De Vries R.P."/>
            <person name="Grigoriev I.V."/>
            <person name="Mortensen U.H."/>
            <person name="Andersen M.R."/>
            <person name="Baker S.E."/>
        </authorList>
    </citation>
    <scope>NUCLEOTIDE SEQUENCE [LARGE SCALE GENOMIC DNA]</scope>
    <source>
        <strain evidence="4 5">IBT 23096</strain>
    </source>
</reference>
<dbReference type="PANTHER" id="PTHR43201:SF8">
    <property type="entry name" value="ACYL-COA SYNTHETASE FAMILY MEMBER 3"/>
    <property type="match status" value="1"/>
</dbReference>
<dbReference type="Proteomes" id="UP000234275">
    <property type="component" value="Unassembled WGS sequence"/>
</dbReference>
<organism evidence="4 5">
    <name type="scientific">Aspergillus steynii IBT 23096</name>
    <dbReference type="NCBI Taxonomy" id="1392250"/>
    <lineage>
        <taxon>Eukaryota</taxon>
        <taxon>Fungi</taxon>
        <taxon>Dikarya</taxon>
        <taxon>Ascomycota</taxon>
        <taxon>Pezizomycotina</taxon>
        <taxon>Eurotiomycetes</taxon>
        <taxon>Eurotiomycetidae</taxon>
        <taxon>Eurotiales</taxon>
        <taxon>Aspergillaceae</taxon>
        <taxon>Aspergillus</taxon>
        <taxon>Aspergillus subgen. Circumdati</taxon>
    </lineage>
</organism>
<sequence length="582" mass="63927">MQLTDRLPDSPLFVKLLNEAQKDFDHVAIHDPASDVAVTYPRLVEDILVYRHIIRDNLPQELLNEQGIMRHNETYFALVASQSYEFIAAFFAILALGGVAMPISPYIHPEEASYMMSRASPVCVISTAESIKFAEKVQQQCASGGIAPSLITISENASSTRPASGAHLEVDRGVTFSSDRPALLVFTSGTTGRPKGVLHALRRLLGNFGAIGTSKDTYLVHRPLANTSILTGTVTALLNGVAVELSRATGQASEVWTRLRSGGVTILTGNGEFWMNLMRHFYDHINLLAPEEVSEYLKGAQDVRKATCAGVMPTPSVKHFWNKVFEGRPLIVAYGSSEMGGVLSTKQDAPQITDPSLGRPLPGVILKLSDGDHGEMLIKTPTMLLGYLNDPQTTSSAFDEEGFFRSGDLAHVKEGRVILDGRANTGFVDYYSEKVSILEVETAIQDLPYVTEGYILAVADTASRYRVAALLRVKNNRFPDGSQGSPTLATLRQDLATKLELYKLPTVLRILRDKEVIPLTSSGKVKRHEATRAYFPQSVDRDMTTLPTEVEVWPTEQLDDPRGPWDWPLRFPGRSAKISPSS</sequence>